<dbReference type="Pfam" id="PF00934">
    <property type="entry name" value="PE"/>
    <property type="match status" value="1"/>
</dbReference>
<dbReference type="Gene3D" id="1.10.287.850">
    <property type="entry name" value="HP0062-like domain"/>
    <property type="match status" value="1"/>
</dbReference>
<organism evidence="1 2">
    <name type="scientific">Mycobacterium parmense</name>
    <dbReference type="NCBI Taxonomy" id="185642"/>
    <lineage>
        <taxon>Bacteria</taxon>
        <taxon>Bacillati</taxon>
        <taxon>Actinomycetota</taxon>
        <taxon>Actinomycetes</taxon>
        <taxon>Mycobacteriales</taxon>
        <taxon>Mycobacteriaceae</taxon>
        <taxon>Mycobacterium</taxon>
        <taxon>Mycobacterium simiae complex</taxon>
    </lineage>
</organism>
<accession>A0A7I7YLZ8</accession>
<protein>
    <submittedName>
        <fullName evidence="1">Uncharacterized protein</fullName>
    </submittedName>
</protein>
<dbReference type="InterPro" id="IPR000084">
    <property type="entry name" value="PE-PGRS_N"/>
</dbReference>
<name>A0A7I7YLZ8_9MYCO</name>
<dbReference type="Proteomes" id="UP000467105">
    <property type="component" value="Chromosome"/>
</dbReference>
<reference evidence="1 2" key="1">
    <citation type="journal article" date="2019" name="Emerg. Microbes Infect.">
        <title>Comprehensive subspecies identification of 175 nontuberculous mycobacteria species based on 7547 genomic profiles.</title>
        <authorList>
            <person name="Matsumoto Y."/>
            <person name="Kinjo T."/>
            <person name="Motooka D."/>
            <person name="Nabeya D."/>
            <person name="Jung N."/>
            <person name="Uechi K."/>
            <person name="Horii T."/>
            <person name="Iida T."/>
            <person name="Fujita J."/>
            <person name="Nakamura S."/>
        </authorList>
    </citation>
    <scope>NUCLEOTIDE SEQUENCE [LARGE SCALE GENOMIC DNA]</scope>
    <source>
        <strain evidence="1 2">JCM 14742</strain>
    </source>
</reference>
<dbReference type="InterPro" id="IPR038332">
    <property type="entry name" value="PPE_sf"/>
</dbReference>
<dbReference type="EMBL" id="AP022614">
    <property type="protein sequence ID" value="BBZ42850.1"/>
    <property type="molecule type" value="Genomic_DNA"/>
</dbReference>
<proteinExistence type="predicted"/>
<dbReference type="SUPFAM" id="SSF140459">
    <property type="entry name" value="PE/PPE dimer-like"/>
    <property type="match status" value="1"/>
</dbReference>
<keyword evidence="2" id="KW-1185">Reference proteome</keyword>
<evidence type="ECO:0000313" key="1">
    <source>
        <dbReference type="EMBL" id="BBZ42850.1"/>
    </source>
</evidence>
<dbReference type="RefSeq" id="WP_085269317.1">
    <property type="nucleotide sequence ID" value="NZ_AP022614.1"/>
</dbReference>
<gene>
    <name evidence="1" type="ORF">MPRM_01310</name>
</gene>
<sequence length="532" mass="51787">MSFLIAAPELMADAAANLANLGSAIGSANFAAAAATTGLLPAAADEVSTQIASMFSAHAAGYQQLSAQAAAFHEQFVQALTAGAGTYASAEANIVQTLAGAAPALGVDLGGGLAGLEAGAGINGLGAALNTALSGGLGGGLSGLGGALTGGLSGAGFALPGGMTGALATLGGFLQISPGLGASMSAGLSGLGAQFNAALSGGLSAGLSGVPAAWANAVAPFGALLTAGSPAAFMTQLEAMQTGFNSALINGEFGFNSSLVAQELAVETALFGGAGALNGVPDDIFNFWNSVLGTGEIGFNTMLGAQFTGLVGFGPGFSWGQPWYQFVHGLYVPGSYAIGNNGWINGLAGALDQKVLFDFDVIGAGTGIVSGNGVVQTTLSTALGAAGWQSPFGGLLAGVNGALQHQIGNLEGWAAPQVYFLGGIDGTAGGGLNGMETTFNTGLVNSEMGWEASVFGANAFNGALDRTFNIGNLFVVTGQQTLNSVLGAAPFPPLSSALAGGSSLVFNGGNIGGIEGLFDQTLAAGFDLAGMM</sequence>
<dbReference type="AlphaFoldDB" id="A0A7I7YLZ8"/>
<dbReference type="OrthoDB" id="4679608at2"/>
<evidence type="ECO:0000313" key="2">
    <source>
        <dbReference type="Proteomes" id="UP000467105"/>
    </source>
</evidence>